<evidence type="ECO:0000313" key="3">
    <source>
        <dbReference type="Proteomes" id="UP000286501"/>
    </source>
</evidence>
<evidence type="ECO:0000313" key="2">
    <source>
        <dbReference type="EMBL" id="RHG68498.1"/>
    </source>
</evidence>
<sequence>MSLAILFIILVVTIALGVIVVFWFDLTLIKGAIKSVQKGTSMDRKEMTEAVKRFLENRSLNAAHKAYMRAVICVAGGNTLLSFAKGIITVKKGDARYGIELLYDNGLPAWAVISLVLLLTIAYTAYLNSRTKRYKADILATASAIINDNFNFTPNQEWFRLKTKKAIKDLGKAYDLEINFSYEYFDEALASTCRDSRVAKVFAPDVRTLASDYRRGKEILEKSIGTESIEKIEILIKEIQKLTSKTQFEGSELERTLKDADEIDNILMEAITTGKLSYGDYRYTQLHSAVGKIRERCENPWIASISNQTFIITGQGGCGKTHLLAKLSDERIKLGLPTIFFLGKLITDTSNPLSQIATILDVHSKKELFLKALDDYGLKHGRVLIVIDGINEGKGLSLWKNHLLSFINEFSEYKNISLILSVRTNSSHNWFSKFIEQQHQFPSYRHTGFEQNAAGAVEYMFRAFDVPLPTWPLFQREFTNPMLLTLFCRTHSGEKLAPRFESKLDIIKNYLGHFNGRLAETFKYSSLTPLVQNALGLISEAIVKTKGRWFVERNVIEDILNRFPEIDKKQGLFLDALVDEGILNEYESDNGVSYSFGYDTIGAYMKGVAIAKDESYKDLTYGSESELEALTDLVPLYRGKELFELLSDDEAYADYLKDLFINTLSSRSTITDGGANLLNSLLEEGDYYNFFRVVVNNPFRNDLPITVEKLDTLLLPMRMVERDEMWTQLISGETELYNPLMALAKWGWSASPSIIGSIEKGCLRNIVHLLAWTLSTTYIELRDKSSRALINILKNEQELILDFISTFVKVDDPYIVERVYAVVFGCCTGNASGMYVEKIAQLIYDETFKAGNPPEDILTRDFAKCIVDYAVSIGCALKYDSEKVCPPYCKTKKNVYVETEEILKYKLPFDKDGDTQLITAQNNILDSMCTEYSSRGMYGDFGRYVFQSALDNWKDDIEEISNYGIKTIFEDFGYDAQLFKVFDGQHASWERHGNKIERIGKKYEWIVLYKIAAILEDNHFGEPLDRDWKSPTIYHLRRFDPTIMMNPDVRDFTTSIPAYKVPEYDISGGDNRKWMLDWKKIPSLKDYLIYKGDDNREWICLYAYYSISSLSEEDKYPTERELWAFAQSFFVDSIHREGMCSLIDRDGLGGRSGTENHEASYSYYREYYWADSYKTQIEGQDYINREYETGSSSTSFKVQPSYLLYDISSDADYSVGSSREMILPSPFLFDELNLRFSVADGVWLAPDGSVACYDSFWVYGGHAGLFVRKDLLLQYLHETGKSLVWPILMERTYKPEGTYWPSIQVGGYAWMDEKGKIRHKIRTYELTAFQKKRNSVMFAIRRSLYQVKKKLVEKGLVKVSVEEHLRMLAEEDYDFKDFLQ</sequence>
<feature type="transmembrane region" description="Helical" evidence="1">
    <location>
        <begin position="6"/>
        <end position="28"/>
    </location>
</feature>
<accession>A0A3R6E584</accession>
<feature type="transmembrane region" description="Helical" evidence="1">
    <location>
        <begin position="66"/>
        <end position="88"/>
    </location>
</feature>
<comment type="caution">
    <text evidence="2">The sequence shown here is derived from an EMBL/GenBank/DDBJ whole genome shotgun (WGS) entry which is preliminary data.</text>
</comment>
<dbReference type="InterPro" id="IPR027417">
    <property type="entry name" value="P-loop_NTPase"/>
</dbReference>
<gene>
    <name evidence="2" type="ORF">DW250_02690</name>
</gene>
<dbReference type="SUPFAM" id="SSF52540">
    <property type="entry name" value="P-loop containing nucleoside triphosphate hydrolases"/>
    <property type="match status" value="1"/>
</dbReference>
<evidence type="ECO:0000256" key="1">
    <source>
        <dbReference type="SAM" id="Phobius"/>
    </source>
</evidence>
<protein>
    <submittedName>
        <fullName evidence="2">Uncharacterized protein</fullName>
    </submittedName>
</protein>
<dbReference type="Proteomes" id="UP000286501">
    <property type="component" value="Unassembled WGS sequence"/>
</dbReference>
<name>A0A3R6E584_9BACT</name>
<keyword evidence="1" id="KW-0472">Membrane</keyword>
<dbReference type="EMBL" id="QRIN01000007">
    <property type="protein sequence ID" value="RHG68498.1"/>
    <property type="molecule type" value="Genomic_DNA"/>
</dbReference>
<reference evidence="2 3" key="1">
    <citation type="submission" date="2018-08" db="EMBL/GenBank/DDBJ databases">
        <title>A genome reference for cultivated species of the human gut microbiota.</title>
        <authorList>
            <person name="Zou Y."/>
            <person name="Xue W."/>
            <person name="Luo G."/>
        </authorList>
    </citation>
    <scope>NUCLEOTIDE SEQUENCE [LARGE SCALE GENOMIC DNA]</scope>
    <source>
        <strain evidence="2 3">AM22-1</strain>
    </source>
</reference>
<proteinExistence type="predicted"/>
<keyword evidence="1" id="KW-0812">Transmembrane</keyword>
<keyword evidence="1" id="KW-1133">Transmembrane helix</keyword>
<feature type="transmembrane region" description="Helical" evidence="1">
    <location>
        <begin position="108"/>
        <end position="126"/>
    </location>
</feature>
<dbReference type="Gene3D" id="3.40.50.300">
    <property type="entry name" value="P-loop containing nucleotide triphosphate hydrolases"/>
    <property type="match status" value="1"/>
</dbReference>
<organism evidence="2 3">
    <name type="scientific">Segatella copri</name>
    <dbReference type="NCBI Taxonomy" id="165179"/>
    <lineage>
        <taxon>Bacteria</taxon>
        <taxon>Pseudomonadati</taxon>
        <taxon>Bacteroidota</taxon>
        <taxon>Bacteroidia</taxon>
        <taxon>Bacteroidales</taxon>
        <taxon>Prevotellaceae</taxon>
        <taxon>Segatella</taxon>
    </lineage>
</organism>